<dbReference type="Proteomes" id="UP000481033">
    <property type="component" value="Unassembled WGS sequence"/>
</dbReference>
<gene>
    <name evidence="1" type="ORF">DXZ20_13275</name>
</gene>
<proteinExistence type="predicted"/>
<keyword evidence="1" id="KW-0808">Transferase</keyword>
<keyword evidence="2" id="KW-1185">Reference proteome</keyword>
<evidence type="ECO:0000313" key="2">
    <source>
        <dbReference type="Proteomes" id="UP000481033"/>
    </source>
</evidence>
<dbReference type="RefSeq" id="WP_163698627.1">
    <property type="nucleotide sequence ID" value="NZ_QXHD01000004.1"/>
</dbReference>
<comment type="caution">
    <text evidence="1">The sequence shown here is derived from an EMBL/GenBank/DDBJ whole genome shotgun (WGS) entry which is preliminary data.</text>
</comment>
<protein>
    <submittedName>
        <fullName evidence="1">GNAT family N-acetyltransferase</fullName>
    </submittedName>
</protein>
<dbReference type="GO" id="GO:0016740">
    <property type="term" value="F:transferase activity"/>
    <property type="evidence" value="ECO:0007669"/>
    <property type="project" value="UniProtKB-KW"/>
</dbReference>
<organism evidence="1 2">
    <name type="scientific">Adonisia turfae CCMR0081</name>
    <dbReference type="NCBI Taxonomy" id="2292702"/>
    <lineage>
        <taxon>Bacteria</taxon>
        <taxon>Bacillati</taxon>
        <taxon>Cyanobacteriota</taxon>
        <taxon>Adonisia</taxon>
        <taxon>Adonisia turfae</taxon>
    </lineage>
</organism>
<dbReference type="AlphaFoldDB" id="A0A6M0RL60"/>
<accession>A0A6M0RL60</accession>
<reference evidence="1 2" key="1">
    <citation type="journal article" date="2020" name="Microb. Ecol.">
        <title>Ecogenomics of the Marine Benthic Filamentous Cyanobacterium Adonisia.</title>
        <authorList>
            <person name="Walter J.M."/>
            <person name="Coutinho F.H."/>
            <person name="Leomil L."/>
            <person name="Hargreaves P.I."/>
            <person name="Campeao M.E."/>
            <person name="Vieira V.V."/>
            <person name="Silva B.S."/>
            <person name="Fistarol G.O."/>
            <person name="Salomon P.S."/>
            <person name="Sawabe T."/>
            <person name="Mino S."/>
            <person name="Hosokawa M."/>
            <person name="Miyashita H."/>
            <person name="Maruyama F."/>
            <person name="van Verk M.C."/>
            <person name="Dutilh B.E."/>
            <person name="Thompson C.C."/>
            <person name="Thompson F.L."/>
        </authorList>
    </citation>
    <scope>NUCLEOTIDE SEQUENCE [LARGE SCALE GENOMIC DNA]</scope>
    <source>
        <strain evidence="1 2">CCMR0081</strain>
    </source>
</reference>
<sequence length="166" mass="18963">MGTSTSSFVPSDFDVPAVLETDEYRLRILTVNDVVKDFDAVITSAAHLKGIFPPPSTWPDGLTLEQDLIDLGWHQKEFQRRTSFAYTMMSLDESRCLGCVYFYPSDRQDYDAYALLWARQSELASGLEDRLLAAVRQWLDDAWPFASVGFPGRDLSWETWLALPER</sequence>
<evidence type="ECO:0000313" key="1">
    <source>
        <dbReference type="EMBL" id="NEZ56630.1"/>
    </source>
</evidence>
<name>A0A6M0RL60_9CYAN</name>
<dbReference type="EMBL" id="QXHD01000004">
    <property type="protein sequence ID" value="NEZ56630.1"/>
    <property type="molecule type" value="Genomic_DNA"/>
</dbReference>